<reference evidence="2 3" key="1">
    <citation type="submission" date="2020-06" db="EMBL/GenBank/DDBJ databases">
        <authorList>
            <person name="Li R."/>
            <person name="Bekaert M."/>
        </authorList>
    </citation>
    <scope>NUCLEOTIDE SEQUENCE [LARGE SCALE GENOMIC DNA]</scope>
    <source>
        <strain evidence="3">wild</strain>
    </source>
</reference>
<organism evidence="2 3">
    <name type="scientific">Mytilus coruscus</name>
    <name type="common">Sea mussel</name>
    <dbReference type="NCBI Taxonomy" id="42192"/>
    <lineage>
        <taxon>Eukaryota</taxon>
        <taxon>Metazoa</taxon>
        <taxon>Spiralia</taxon>
        <taxon>Lophotrochozoa</taxon>
        <taxon>Mollusca</taxon>
        <taxon>Bivalvia</taxon>
        <taxon>Autobranchia</taxon>
        <taxon>Pteriomorphia</taxon>
        <taxon>Mytilida</taxon>
        <taxon>Mytiloidea</taxon>
        <taxon>Mytilidae</taxon>
        <taxon>Mytilinae</taxon>
        <taxon>Mytilus</taxon>
    </lineage>
</organism>
<dbReference type="PRINTS" id="PR01438">
    <property type="entry name" value="UNVRSLSTRESS"/>
</dbReference>
<name>A0A6J8B476_MYTCO</name>
<proteinExistence type="predicted"/>
<dbReference type="InterPro" id="IPR006016">
    <property type="entry name" value="UspA"/>
</dbReference>
<dbReference type="EMBL" id="CACVKT020002520">
    <property type="protein sequence ID" value="CAC5378241.1"/>
    <property type="molecule type" value="Genomic_DNA"/>
</dbReference>
<dbReference type="PANTHER" id="PTHR31964">
    <property type="entry name" value="ADENINE NUCLEOTIDE ALPHA HYDROLASES-LIKE SUPERFAMILY PROTEIN"/>
    <property type="match status" value="1"/>
</dbReference>
<dbReference type="OrthoDB" id="843225at2759"/>
<dbReference type="CDD" id="cd23659">
    <property type="entry name" value="USP_At3g01520-like"/>
    <property type="match status" value="1"/>
</dbReference>
<evidence type="ECO:0000259" key="1">
    <source>
        <dbReference type="Pfam" id="PF00582"/>
    </source>
</evidence>
<gene>
    <name evidence="2" type="ORF">MCOR_14458</name>
</gene>
<dbReference type="InterPro" id="IPR006015">
    <property type="entry name" value="Universal_stress_UspA"/>
</dbReference>
<dbReference type="Pfam" id="PF00582">
    <property type="entry name" value="Usp"/>
    <property type="match status" value="1"/>
</dbReference>
<keyword evidence="3" id="KW-1185">Reference proteome</keyword>
<protein>
    <recommendedName>
        <fullName evidence="1">UspA domain-containing protein</fullName>
    </recommendedName>
</protein>
<dbReference type="AlphaFoldDB" id="A0A6J8B476"/>
<dbReference type="SUPFAM" id="SSF52402">
    <property type="entry name" value="Adenine nucleotide alpha hydrolases-like"/>
    <property type="match status" value="1"/>
</dbReference>
<dbReference type="InterPro" id="IPR014729">
    <property type="entry name" value="Rossmann-like_a/b/a_fold"/>
</dbReference>
<dbReference type="Gene3D" id="3.40.50.620">
    <property type="entry name" value="HUPs"/>
    <property type="match status" value="1"/>
</dbReference>
<sequence>MAEEKKVVVIASDGSDHAKLALQKYATEFYKPGDFAVVVYVATYTEISYGSVALIPGDPALVQRIVESEEIKCTEVVKKLSKELVDLKIEGEVVRVNGEPGPAILEKAKDLKAVYIVVGSRGLGKIRRTIMGSVSDYLVHHAHIPVVVCKSEHHHHHHGGDSHS</sequence>
<evidence type="ECO:0000313" key="2">
    <source>
        <dbReference type="EMBL" id="CAC5378241.1"/>
    </source>
</evidence>
<feature type="domain" description="UspA" evidence="1">
    <location>
        <begin position="6"/>
        <end position="150"/>
    </location>
</feature>
<dbReference type="Proteomes" id="UP000507470">
    <property type="component" value="Unassembled WGS sequence"/>
</dbReference>
<evidence type="ECO:0000313" key="3">
    <source>
        <dbReference type="Proteomes" id="UP000507470"/>
    </source>
</evidence>
<dbReference type="PANTHER" id="PTHR31964:SF113">
    <property type="entry name" value="USPA DOMAIN-CONTAINING PROTEIN"/>
    <property type="match status" value="1"/>
</dbReference>
<accession>A0A6J8B476</accession>